<keyword evidence="2" id="KW-1185">Reference proteome</keyword>
<reference evidence="1 2" key="1">
    <citation type="submission" date="2023-01" db="EMBL/GenBank/DDBJ databases">
        <authorList>
            <person name="Whitehead M."/>
        </authorList>
    </citation>
    <scope>NUCLEOTIDE SEQUENCE [LARGE SCALE GENOMIC DNA]</scope>
</reference>
<dbReference type="Proteomes" id="UP001160148">
    <property type="component" value="Unassembled WGS sequence"/>
</dbReference>
<gene>
    <name evidence="1" type="ORF">MEUPH1_LOCUS6579</name>
</gene>
<evidence type="ECO:0000313" key="2">
    <source>
        <dbReference type="Proteomes" id="UP001160148"/>
    </source>
</evidence>
<organism evidence="1 2">
    <name type="scientific">Macrosiphum euphorbiae</name>
    <name type="common">potato aphid</name>
    <dbReference type="NCBI Taxonomy" id="13131"/>
    <lineage>
        <taxon>Eukaryota</taxon>
        <taxon>Metazoa</taxon>
        <taxon>Ecdysozoa</taxon>
        <taxon>Arthropoda</taxon>
        <taxon>Hexapoda</taxon>
        <taxon>Insecta</taxon>
        <taxon>Pterygota</taxon>
        <taxon>Neoptera</taxon>
        <taxon>Paraneoptera</taxon>
        <taxon>Hemiptera</taxon>
        <taxon>Sternorrhyncha</taxon>
        <taxon>Aphidomorpha</taxon>
        <taxon>Aphidoidea</taxon>
        <taxon>Aphididae</taxon>
        <taxon>Macrosiphini</taxon>
        <taxon>Macrosiphum</taxon>
    </lineage>
</organism>
<proteinExistence type="predicted"/>
<name>A0AAV0W2Q1_9HEMI</name>
<dbReference type="EMBL" id="CARXXK010000001">
    <property type="protein sequence ID" value="CAI6350081.1"/>
    <property type="molecule type" value="Genomic_DNA"/>
</dbReference>
<sequence length="110" mass="12615">MGNGLASLSSIQFSLNLDHLANRLRLADTCFLSKLVNGLIFRPELLQSLNFHVPQYQSLFCLTFEIPFRRTSYGCKNPIDSISRECNAMINFDLFNMNDLYPPNPYFSVN</sequence>
<evidence type="ECO:0000313" key="1">
    <source>
        <dbReference type="EMBL" id="CAI6350081.1"/>
    </source>
</evidence>
<dbReference type="AlphaFoldDB" id="A0AAV0W2Q1"/>
<protein>
    <submittedName>
        <fullName evidence="1">Uncharacterized protein</fullName>
    </submittedName>
</protein>
<comment type="caution">
    <text evidence="1">The sequence shown here is derived from an EMBL/GenBank/DDBJ whole genome shotgun (WGS) entry which is preliminary data.</text>
</comment>
<accession>A0AAV0W2Q1</accession>